<feature type="transmembrane region" description="Helical" evidence="1">
    <location>
        <begin position="467"/>
        <end position="486"/>
    </location>
</feature>
<keyword evidence="1" id="KW-0472">Membrane</keyword>
<organism evidence="2 3">
    <name type="scientific">Candidatus Glassbacteria bacterium RIFCSPLOWO2_12_FULL_58_11</name>
    <dbReference type="NCBI Taxonomy" id="1817867"/>
    <lineage>
        <taxon>Bacteria</taxon>
        <taxon>Candidatus Glassiibacteriota</taxon>
    </lineage>
</organism>
<keyword evidence="1" id="KW-0812">Transmembrane</keyword>
<evidence type="ECO:0000313" key="2">
    <source>
        <dbReference type="EMBL" id="OGG06114.1"/>
    </source>
</evidence>
<dbReference type="EMBL" id="MFIX01000031">
    <property type="protein sequence ID" value="OGG06114.1"/>
    <property type="molecule type" value="Genomic_DNA"/>
</dbReference>
<feature type="transmembrane region" description="Helical" evidence="1">
    <location>
        <begin position="424"/>
        <end position="446"/>
    </location>
</feature>
<sequence>MVGSCPIGQDCCQKITLYFILQSDSMVMNATAIKAPRIKTFHSPAAPALDELMLRKKYIKDLIKTGRYSSLAEQGEPLDYFRRIIQEINARNYTGLLTVAYEFGLPLDLLDRMLDRKSADVFRLNQMPRSCEIQALHLMFSPRAEELKLTQLGGESELDEAHLRKLYFSIVSNQPGTETLELVRELSLRKMFDYIWDKGVHGHFNSRYRALKGLPAADLLVPQVIQEIGLPALFDESALIKRYAASKNTADRKAKDLKDELAFENAIKSEITGKLDGIYDMLRNFPCDFGVLREALKDAGMELEVDLIEQAGLSALRDYIRGQGLLGARLVSERYGLVCPVLSYSDPAQARHTINSSFYEQGLKSKKGRYFLRAEVLYNLQPFVKEGRCHKLPGGYLLALIETIDGEEHYLFGRFPSRVEQINFILTALGYFFFFDSPQRAVASLVKHYLERFSGNVRVNHAVKKMLVALPIVLGLAFLVGILYYLTFGRLAESALVGGGITFVGMAIAWKNGYDEEITPASHESIPAYLARKGTRVTATTSALELGTAEETGQEPVEEE</sequence>
<evidence type="ECO:0000313" key="3">
    <source>
        <dbReference type="Proteomes" id="UP000179129"/>
    </source>
</evidence>
<keyword evidence="1" id="KW-1133">Transmembrane helix</keyword>
<comment type="caution">
    <text evidence="2">The sequence shown here is derived from an EMBL/GenBank/DDBJ whole genome shotgun (WGS) entry which is preliminary data.</text>
</comment>
<gene>
    <name evidence="2" type="ORF">A3F83_15380</name>
</gene>
<proteinExistence type="predicted"/>
<evidence type="ECO:0000256" key="1">
    <source>
        <dbReference type="SAM" id="Phobius"/>
    </source>
</evidence>
<dbReference type="STRING" id="1817867.A3F83_15380"/>
<protein>
    <submittedName>
        <fullName evidence="2">Uncharacterized protein</fullName>
    </submittedName>
</protein>
<reference evidence="2 3" key="1">
    <citation type="journal article" date="2016" name="Nat. Commun.">
        <title>Thousands of microbial genomes shed light on interconnected biogeochemical processes in an aquifer system.</title>
        <authorList>
            <person name="Anantharaman K."/>
            <person name="Brown C.T."/>
            <person name="Hug L.A."/>
            <person name="Sharon I."/>
            <person name="Castelle C.J."/>
            <person name="Probst A.J."/>
            <person name="Thomas B.C."/>
            <person name="Singh A."/>
            <person name="Wilkins M.J."/>
            <person name="Karaoz U."/>
            <person name="Brodie E.L."/>
            <person name="Williams K.H."/>
            <person name="Hubbard S.S."/>
            <person name="Banfield J.F."/>
        </authorList>
    </citation>
    <scope>NUCLEOTIDE SEQUENCE [LARGE SCALE GENOMIC DNA]</scope>
</reference>
<dbReference type="AlphaFoldDB" id="A0A1F5Z1B5"/>
<accession>A0A1F5Z1B5</accession>
<dbReference type="Proteomes" id="UP000179129">
    <property type="component" value="Unassembled WGS sequence"/>
</dbReference>
<name>A0A1F5Z1B5_9BACT</name>